<comment type="similarity">
    <text evidence="2">Belongs to the class-II aminoacyl-tRNA synthetase family.</text>
</comment>
<evidence type="ECO:0000256" key="5">
    <source>
        <dbReference type="ARBA" id="ARBA00022741"/>
    </source>
</evidence>
<dbReference type="GO" id="GO:0006432">
    <property type="term" value="P:phenylalanyl-tRNA aminoacylation"/>
    <property type="evidence" value="ECO:0007669"/>
    <property type="project" value="TreeGrafter"/>
</dbReference>
<dbReference type="PANTHER" id="PTHR11538">
    <property type="entry name" value="PHENYLALANYL-TRNA SYNTHETASE"/>
    <property type="match status" value="1"/>
</dbReference>
<dbReference type="SUPFAM" id="SSF55681">
    <property type="entry name" value="Class II aaRS and biotin synthetases"/>
    <property type="match status" value="1"/>
</dbReference>
<dbReference type="EC" id="6.1.1.20" evidence="3"/>
<keyword evidence="4 15" id="KW-0436">Ligase</keyword>
<dbReference type="InterPro" id="IPR045864">
    <property type="entry name" value="aa-tRNA-synth_II/BPL/LPL"/>
</dbReference>
<evidence type="ECO:0000313" key="15">
    <source>
        <dbReference type="EMBL" id="RWS14894.1"/>
    </source>
</evidence>
<dbReference type="GO" id="GO:0005759">
    <property type="term" value="C:mitochondrial matrix"/>
    <property type="evidence" value="ECO:0007669"/>
    <property type="project" value="UniProtKB-SubCell"/>
</dbReference>
<evidence type="ECO:0000256" key="2">
    <source>
        <dbReference type="ARBA" id="ARBA00008226"/>
    </source>
</evidence>
<evidence type="ECO:0000256" key="10">
    <source>
        <dbReference type="ARBA" id="ARBA00023146"/>
    </source>
</evidence>
<dbReference type="Proteomes" id="UP000285301">
    <property type="component" value="Unassembled WGS sequence"/>
</dbReference>
<dbReference type="PANTHER" id="PTHR11538:SF41">
    <property type="entry name" value="PHENYLALANINE--TRNA LIGASE, MITOCHONDRIAL"/>
    <property type="match status" value="1"/>
</dbReference>
<accession>A0A3S3PL84</accession>
<dbReference type="FunFam" id="3.30.70.380:FF:000002">
    <property type="entry name" value="phenylalanine--tRNA ligase, mitochondrial"/>
    <property type="match status" value="1"/>
</dbReference>
<evidence type="ECO:0000256" key="1">
    <source>
        <dbReference type="ARBA" id="ARBA00004305"/>
    </source>
</evidence>
<dbReference type="STRING" id="1965070.A0A3S3PL84"/>
<dbReference type="InterPro" id="IPR006195">
    <property type="entry name" value="aa-tRNA-synth_II"/>
</dbReference>
<dbReference type="InterPro" id="IPR005121">
    <property type="entry name" value="Fdx_antiC-bd"/>
</dbReference>
<protein>
    <recommendedName>
        <fullName evidence="3">phenylalanine--tRNA ligase</fullName>
        <ecNumber evidence="3">6.1.1.20</ecNumber>
    </recommendedName>
    <alternativeName>
        <fullName evidence="11">Phenylalanyl-tRNA synthetase</fullName>
    </alternativeName>
</protein>
<dbReference type="GO" id="GO:0000049">
    <property type="term" value="F:tRNA binding"/>
    <property type="evidence" value="ECO:0007669"/>
    <property type="project" value="InterPro"/>
</dbReference>
<keyword evidence="5" id="KW-0547">Nucleotide-binding</keyword>
<feature type="domain" description="FDX-ACB" evidence="14">
    <location>
        <begin position="325"/>
        <end position="417"/>
    </location>
</feature>
<dbReference type="PROSITE" id="PS51447">
    <property type="entry name" value="FDX_ACB"/>
    <property type="match status" value="1"/>
</dbReference>
<organism evidence="15 16">
    <name type="scientific">Dinothrombium tinctorium</name>
    <dbReference type="NCBI Taxonomy" id="1965070"/>
    <lineage>
        <taxon>Eukaryota</taxon>
        <taxon>Metazoa</taxon>
        <taxon>Ecdysozoa</taxon>
        <taxon>Arthropoda</taxon>
        <taxon>Chelicerata</taxon>
        <taxon>Arachnida</taxon>
        <taxon>Acari</taxon>
        <taxon>Acariformes</taxon>
        <taxon>Trombidiformes</taxon>
        <taxon>Prostigmata</taxon>
        <taxon>Anystina</taxon>
        <taxon>Parasitengona</taxon>
        <taxon>Trombidioidea</taxon>
        <taxon>Trombidiidae</taxon>
        <taxon>Dinothrombium</taxon>
    </lineage>
</organism>
<keyword evidence="7" id="KW-0648">Protein biosynthesis</keyword>
<dbReference type="InterPro" id="IPR036690">
    <property type="entry name" value="Fdx_antiC-bd_sf"/>
</dbReference>
<evidence type="ECO:0000256" key="6">
    <source>
        <dbReference type="ARBA" id="ARBA00022840"/>
    </source>
</evidence>
<keyword evidence="6" id="KW-0067">ATP-binding</keyword>
<evidence type="ECO:0000256" key="7">
    <source>
        <dbReference type="ARBA" id="ARBA00022917"/>
    </source>
</evidence>
<dbReference type="OrthoDB" id="4457at2759"/>
<evidence type="ECO:0000256" key="3">
    <source>
        <dbReference type="ARBA" id="ARBA00012814"/>
    </source>
</evidence>
<evidence type="ECO:0000256" key="12">
    <source>
        <dbReference type="ARBA" id="ARBA00049255"/>
    </source>
</evidence>
<evidence type="ECO:0000313" key="16">
    <source>
        <dbReference type="Proteomes" id="UP000285301"/>
    </source>
</evidence>
<dbReference type="SUPFAM" id="SSF54991">
    <property type="entry name" value="Anticodon-binding domain of PheRS"/>
    <property type="match status" value="1"/>
</dbReference>
<dbReference type="Pfam" id="PF03147">
    <property type="entry name" value="FDX-ACB"/>
    <property type="match status" value="1"/>
</dbReference>
<comment type="catalytic activity">
    <reaction evidence="12">
        <text>tRNA(Phe) + L-phenylalanine + ATP = L-phenylalanyl-tRNA(Phe) + AMP + diphosphate + H(+)</text>
        <dbReference type="Rhea" id="RHEA:19413"/>
        <dbReference type="Rhea" id="RHEA-COMP:9668"/>
        <dbReference type="Rhea" id="RHEA-COMP:9699"/>
        <dbReference type="ChEBI" id="CHEBI:15378"/>
        <dbReference type="ChEBI" id="CHEBI:30616"/>
        <dbReference type="ChEBI" id="CHEBI:33019"/>
        <dbReference type="ChEBI" id="CHEBI:58095"/>
        <dbReference type="ChEBI" id="CHEBI:78442"/>
        <dbReference type="ChEBI" id="CHEBI:78531"/>
        <dbReference type="ChEBI" id="CHEBI:456215"/>
        <dbReference type="EC" id="6.1.1.20"/>
    </reaction>
</comment>
<dbReference type="CDD" id="cd00496">
    <property type="entry name" value="PheRS_alpha_core"/>
    <property type="match status" value="1"/>
</dbReference>
<evidence type="ECO:0000259" key="14">
    <source>
        <dbReference type="PROSITE" id="PS51447"/>
    </source>
</evidence>
<evidence type="ECO:0000256" key="4">
    <source>
        <dbReference type="ARBA" id="ARBA00022598"/>
    </source>
</evidence>
<dbReference type="AlphaFoldDB" id="A0A3S3PL84"/>
<evidence type="ECO:0000256" key="9">
    <source>
        <dbReference type="ARBA" id="ARBA00023128"/>
    </source>
</evidence>
<dbReference type="SMART" id="SM00896">
    <property type="entry name" value="FDX-ACB"/>
    <property type="match status" value="1"/>
</dbReference>
<sequence length="418" mass="48870">MAPFLFARVVSVRTVRALRFSTKASRRFEFDSFDICGQRYKTDLHTNITQFIVALTDRKLYKAASNPIRLISDSIRHYFKQFDLFEYPSPVVSLDANFDSLLIGKDHVARKPSDTYYVNEQFVLRTHTSAHQSDCLQQGSQAFICIADVYRRDAIKRTHFPCFHQCEVFKLFSSEELNIKSILAYQENVRSDQCQESYTIEASKSVENDLKYTIEQYIKELLGKQTQTRWVSAYFPFTHPSWELEIMHNGEWLEILGCGIVENRILTNNRINDKIGWAAGFGLERLAMLKYSIPDIRLFWSKDTGFLSQFKNLTHADNMKYTPISKYPQCIKDISFWIPDEDTFCEQDFLEIIHSQGRGLIEQVDLIDKYTNKKGRTSLCYRIIYRSHERNLTNAEVNEIHCNIGIQTELLLNVEVRE</sequence>
<keyword evidence="8" id="KW-0809">Transit peptide</keyword>
<dbReference type="EMBL" id="NCKU01000597">
    <property type="protein sequence ID" value="RWS14894.1"/>
    <property type="molecule type" value="Genomic_DNA"/>
</dbReference>
<keyword evidence="9" id="KW-0496">Mitochondrion</keyword>
<feature type="domain" description="Aminoacyl-transfer RNA synthetases class-II family profile" evidence="13">
    <location>
        <begin position="146"/>
        <end position="323"/>
    </location>
</feature>
<dbReference type="GO" id="GO:0005524">
    <property type="term" value="F:ATP binding"/>
    <property type="evidence" value="ECO:0007669"/>
    <property type="project" value="UniProtKB-KW"/>
</dbReference>
<comment type="caution">
    <text evidence="15">The sequence shown here is derived from an EMBL/GenBank/DDBJ whole genome shotgun (WGS) entry which is preliminary data.</text>
</comment>
<evidence type="ECO:0000259" key="13">
    <source>
        <dbReference type="PROSITE" id="PS50862"/>
    </source>
</evidence>
<evidence type="ECO:0000256" key="11">
    <source>
        <dbReference type="ARBA" id="ARBA00031194"/>
    </source>
</evidence>
<reference evidence="15 16" key="1">
    <citation type="journal article" date="2018" name="Gigascience">
        <title>Genomes of trombidid mites reveal novel predicted allergens and laterally-transferred genes associated with secondary metabolism.</title>
        <authorList>
            <person name="Dong X."/>
            <person name="Chaisiri K."/>
            <person name="Xia D."/>
            <person name="Armstrong S.D."/>
            <person name="Fang Y."/>
            <person name="Donnelly M.J."/>
            <person name="Kadowaki T."/>
            <person name="McGarry J.W."/>
            <person name="Darby A.C."/>
            <person name="Makepeace B.L."/>
        </authorList>
    </citation>
    <scope>NUCLEOTIDE SEQUENCE [LARGE SCALE GENOMIC DNA]</scope>
    <source>
        <strain evidence="15">UoL-WK</strain>
    </source>
</reference>
<dbReference type="PROSITE" id="PS50862">
    <property type="entry name" value="AA_TRNA_LIGASE_II"/>
    <property type="match status" value="1"/>
</dbReference>
<name>A0A3S3PL84_9ACAR</name>
<keyword evidence="16" id="KW-1185">Reference proteome</keyword>
<keyword evidence="10" id="KW-0030">Aminoacyl-tRNA synthetase</keyword>
<gene>
    <name evidence="15" type="ORF">B4U79_09000</name>
</gene>
<dbReference type="Gene3D" id="3.30.930.10">
    <property type="entry name" value="Bira Bifunctional Protein, Domain 2"/>
    <property type="match status" value="1"/>
</dbReference>
<comment type="subcellular location">
    <subcellularLocation>
        <location evidence="1">Mitochondrion matrix</location>
    </subcellularLocation>
</comment>
<evidence type="ECO:0000256" key="8">
    <source>
        <dbReference type="ARBA" id="ARBA00022946"/>
    </source>
</evidence>
<dbReference type="Gene3D" id="3.30.70.380">
    <property type="entry name" value="Ferrodoxin-fold anticodon-binding domain"/>
    <property type="match status" value="1"/>
</dbReference>
<dbReference type="InterPro" id="IPR002319">
    <property type="entry name" value="Phenylalanyl-tRNA_Synthase"/>
</dbReference>
<proteinExistence type="inferred from homology"/>
<dbReference type="GO" id="GO:0004826">
    <property type="term" value="F:phenylalanine-tRNA ligase activity"/>
    <property type="evidence" value="ECO:0007669"/>
    <property type="project" value="UniProtKB-EC"/>
</dbReference>
<dbReference type="Pfam" id="PF01409">
    <property type="entry name" value="tRNA-synt_2d"/>
    <property type="match status" value="2"/>
</dbReference>